<evidence type="ECO:0000313" key="1">
    <source>
        <dbReference type="EMBL" id="KLV10493.1"/>
    </source>
</evidence>
<sequence length="230" mass="25285">MFKKTLVAGFMVSVLAGCSSIPGFETATVDRTKLNQELKTNCKELGKDFTKVSYAVDNVSKVMVSIQERQCDVLSDYRTMANKHGDVAGFLEVNADKSDEELRVAMDEFDKGKPQRKKIRPQVEAYKKASDGIFRKNVKLAADIALQAGEIALIAKDHATLIAKESGTSVITNLMSAAEEAEVVPVVEAYNEMKARMDLVVDANKLIMMDKSTIDQLEKLDSVVADKARS</sequence>
<reference evidence="1 2" key="1">
    <citation type="submission" date="2015-05" db="EMBL/GenBank/DDBJ databases">
        <title>Photobacterium galathea sp. nov.</title>
        <authorList>
            <person name="Machado H."/>
            <person name="Gram L."/>
        </authorList>
    </citation>
    <scope>NUCLEOTIDE SEQUENCE [LARGE SCALE GENOMIC DNA]</scope>
    <source>
        <strain evidence="1 2">DSM 22954</strain>
    </source>
</reference>
<dbReference type="Proteomes" id="UP000035909">
    <property type="component" value="Unassembled WGS sequence"/>
</dbReference>
<comment type="caution">
    <text evidence="1">The sequence shown here is derived from an EMBL/GenBank/DDBJ whole genome shotgun (WGS) entry which is preliminary data.</text>
</comment>
<protein>
    <recommendedName>
        <fullName evidence="3">Lipoprotein</fullName>
    </recommendedName>
</protein>
<dbReference type="PROSITE" id="PS51257">
    <property type="entry name" value="PROKAR_LIPOPROTEIN"/>
    <property type="match status" value="1"/>
</dbReference>
<dbReference type="AlphaFoldDB" id="A0A0J1HFU0"/>
<proteinExistence type="predicted"/>
<dbReference type="STRING" id="320778.ABT57_08115"/>
<dbReference type="RefSeq" id="WP_047884658.1">
    <property type="nucleotide sequence ID" value="NZ_CP071326.1"/>
</dbReference>
<dbReference type="OrthoDB" id="5873739at2"/>
<keyword evidence="2" id="KW-1185">Reference proteome</keyword>
<gene>
    <name evidence="1" type="ORF">ABT57_08115</name>
</gene>
<accession>A0A0J1HFU0</accession>
<name>A0A0J1HFU0_9GAMM</name>
<dbReference type="EMBL" id="LDOU01000006">
    <property type="protein sequence ID" value="KLV10493.1"/>
    <property type="molecule type" value="Genomic_DNA"/>
</dbReference>
<organism evidence="1 2">
    <name type="scientific">Photobacterium ganghwense</name>
    <dbReference type="NCBI Taxonomy" id="320778"/>
    <lineage>
        <taxon>Bacteria</taxon>
        <taxon>Pseudomonadati</taxon>
        <taxon>Pseudomonadota</taxon>
        <taxon>Gammaproteobacteria</taxon>
        <taxon>Vibrionales</taxon>
        <taxon>Vibrionaceae</taxon>
        <taxon>Photobacterium</taxon>
    </lineage>
</organism>
<evidence type="ECO:0008006" key="3">
    <source>
        <dbReference type="Google" id="ProtNLM"/>
    </source>
</evidence>
<dbReference type="PATRIC" id="fig|320778.3.peg.1761"/>
<evidence type="ECO:0000313" key="2">
    <source>
        <dbReference type="Proteomes" id="UP000035909"/>
    </source>
</evidence>